<keyword evidence="1" id="KW-1133">Transmembrane helix</keyword>
<evidence type="ECO:0008006" key="4">
    <source>
        <dbReference type="Google" id="ProtNLM"/>
    </source>
</evidence>
<dbReference type="InterPro" id="IPR033223">
    <property type="entry name" value="TTMP"/>
</dbReference>
<proteinExistence type="predicted"/>
<evidence type="ECO:0000313" key="2">
    <source>
        <dbReference type="EMBL" id="KAK3531292.1"/>
    </source>
</evidence>
<dbReference type="AlphaFoldDB" id="A0AAE0QTN2"/>
<dbReference type="EMBL" id="JAUCMX010000011">
    <property type="protein sequence ID" value="KAK3531292.1"/>
    <property type="molecule type" value="Genomic_DNA"/>
</dbReference>
<keyword evidence="1" id="KW-0812">Transmembrane</keyword>
<protein>
    <recommendedName>
        <fullName evidence="4">TPA-induced transmembrane protein</fullName>
    </recommendedName>
</protein>
<sequence length="223" mass="25602">MDVELTVFKQSDNNNDENDRIVENTESNGAQGAFGNLSAGSSSDKPLGNLGRLKKELNESVCWKLKVWMLILIIFTVIILVIFLSIYLCSAHRMDVDDEYNVEEFVVPRLFTGDFTLLNLTLDAELQSNLTQKLTHIYTSSFALGRYFKHAAVNPQRNNSSSFEYELKFMMPEEHQEIIRYTLSKEMVYNVLQQQLLDEEPGDPLYIEPSSLTMEVKLIIFNL</sequence>
<comment type="caution">
    <text evidence="2">The sequence shown here is derived from an EMBL/GenBank/DDBJ whole genome shotgun (WGS) entry which is preliminary data.</text>
</comment>
<keyword evidence="1" id="KW-0472">Membrane</keyword>
<dbReference type="InterPro" id="IPR036364">
    <property type="entry name" value="SEA_dom_sf"/>
</dbReference>
<dbReference type="Gene3D" id="3.30.70.960">
    <property type="entry name" value="SEA domain"/>
    <property type="match status" value="1"/>
</dbReference>
<evidence type="ECO:0000256" key="1">
    <source>
        <dbReference type="SAM" id="Phobius"/>
    </source>
</evidence>
<reference evidence="2" key="1">
    <citation type="submission" date="2023-06" db="EMBL/GenBank/DDBJ databases">
        <title>Male Hemibagrus guttatus genome.</title>
        <authorList>
            <person name="Bian C."/>
        </authorList>
    </citation>
    <scope>NUCLEOTIDE SEQUENCE</scope>
    <source>
        <strain evidence="2">Male_cb2023</strain>
        <tissue evidence="2">Muscle</tissue>
    </source>
</reference>
<accession>A0AAE0QTN2</accession>
<gene>
    <name evidence="2" type="ORF">QTP70_016264</name>
</gene>
<feature type="transmembrane region" description="Helical" evidence="1">
    <location>
        <begin position="67"/>
        <end position="89"/>
    </location>
</feature>
<dbReference type="PANTHER" id="PTHR14636:SF1">
    <property type="entry name" value="TPA-INDUCED TRANSMEMBRANE PROTEIN"/>
    <property type="match status" value="1"/>
</dbReference>
<organism evidence="2 3">
    <name type="scientific">Hemibagrus guttatus</name>
    <dbReference type="NCBI Taxonomy" id="175788"/>
    <lineage>
        <taxon>Eukaryota</taxon>
        <taxon>Metazoa</taxon>
        <taxon>Chordata</taxon>
        <taxon>Craniata</taxon>
        <taxon>Vertebrata</taxon>
        <taxon>Euteleostomi</taxon>
        <taxon>Actinopterygii</taxon>
        <taxon>Neopterygii</taxon>
        <taxon>Teleostei</taxon>
        <taxon>Ostariophysi</taxon>
        <taxon>Siluriformes</taxon>
        <taxon>Bagridae</taxon>
        <taxon>Hemibagrus</taxon>
    </lineage>
</organism>
<dbReference type="Proteomes" id="UP001274896">
    <property type="component" value="Unassembled WGS sequence"/>
</dbReference>
<keyword evidence="3" id="KW-1185">Reference proteome</keyword>
<evidence type="ECO:0000313" key="3">
    <source>
        <dbReference type="Proteomes" id="UP001274896"/>
    </source>
</evidence>
<dbReference type="PANTHER" id="PTHR14636">
    <property type="entry name" value="TPA-INDUCED TRANSMEMBRANE PROTEIN"/>
    <property type="match status" value="1"/>
</dbReference>
<name>A0AAE0QTN2_9TELE</name>